<evidence type="ECO:0000256" key="6">
    <source>
        <dbReference type="ARBA" id="ARBA00022833"/>
    </source>
</evidence>
<keyword evidence="3 11" id="KW-0479">Metal-binding</keyword>
<keyword evidence="13" id="KW-1185">Reference proteome</keyword>
<keyword evidence="7 11" id="KW-0805">Transcription regulation</keyword>
<evidence type="ECO:0000256" key="10">
    <source>
        <dbReference type="ARBA" id="ARBA00023242"/>
    </source>
</evidence>
<sequence>MEAVTTQANRAEASAEGLLVLVIDTNPTHWFAQGSKAADRANFQQLISSTLVFVNSYLLLRRSNRIVIIAAHAGKSAMLYPNSGAQ</sequence>
<keyword evidence="10 11" id="KW-0539">Nucleus</keyword>
<keyword evidence="9 11" id="KW-0234">DNA repair</keyword>
<dbReference type="InterPro" id="IPR004600">
    <property type="entry name" value="TFIIH_Tfb4/GTF2H3"/>
</dbReference>
<dbReference type="GO" id="GO:0005675">
    <property type="term" value="C:transcription factor TFIIH holo complex"/>
    <property type="evidence" value="ECO:0007669"/>
    <property type="project" value="UniProtKB-UniRule"/>
</dbReference>
<dbReference type="Pfam" id="PF03850">
    <property type="entry name" value="Tfb4"/>
    <property type="match status" value="1"/>
</dbReference>
<evidence type="ECO:0000256" key="7">
    <source>
        <dbReference type="ARBA" id="ARBA00023015"/>
    </source>
</evidence>
<keyword evidence="5 11" id="KW-0863">Zinc-finger</keyword>
<organism evidence="12 13">
    <name type="scientific">Peronospora destructor</name>
    <dbReference type="NCBI Taxonomy" id="86335"/>
    <lineage>
        <taxon>Eukaryota</taxon>
        <taxon>Sar</taxon>
        <taxon>Stramenopiles</taxon>
        <taxon>Oomycota</taxon>
        <taxon>Peronosporomycetes</taxon>
        <taxon>Peronosporales</taxon>
        <taxon>Peronosporaceae</taxon>
        <taxon>Peronospora</taxon>
    </lineage>
</organism>
<name>A0AAV0TF46_9STRA</name>
<comment type="similarity">
    <text evidence="2 11">Belongs to the TFB4 family.</text>
</comment>
<dbReference type="GO" id="GO:0000439">
    <property type="term" value="C:transcription factor TFIIH core complex"/>
    <property type="evidence" value="ECO:0007669"/>
    <property type="project" value="UniProtKB-UniRule"/>
</dbReference>
<keyword evidence="8 11" id="KW-0804">Transcription</keyword>
<dbReference type="GO" id="GO:0006289">
    <property type="term" value="P:nucleotide-excision repair"/>
    <property type="evidence" value="ECO:0007669"/>
    <property type="project" value="UniProtKB-UniRule"/>
</dbReference>
<dbReference type="InterPro" id="IPR036465">
    <property type="entry name" value="vWFA_dom_sf"/>
</dbReference>
<keyword evidence="6 11" id="KW-0862">Zinc</keyword>
<comment type="subcellular location">
    <subcellularLocation>
        <location evidence="1 11">Nucleus</location>
    </subcellularLocation>
</comment>
<evidence type="ECO:0000313" key="13">
    <source>
        <dbReference type="Proteomes" id="UP001162029"/>
    </source>
</evidence>
<dbReference type="PANTHER" id="PTHR12831">
    <property type="entry name" value="TRANSCRIPTION INITIATION FACTOR IIH TFIIH , POLYPEPTIDE 3-RELATED"/>
    <property type="match status" value="1"/>
</dbReference>
<dbReference type="GO" id="GO:0006355">
    <property type="term" value="P:regulation of DNA-templated transcription"/>
    <property type="evidence" value="ECO:0007669"/>
    <property type="project" value="InterPro"/>
</dbReference>
<gene>
    <name evidence="12" type="ORF">PDE001_LOCUS2087</name>
</gene>
<dbReference type="Gene3D" id="3.40.50.410">
    <property type="entry name" value="von Willebrand factor, type A domain"/>
    <property type="match status" value="1"/>
</dbReference>
<evidence type="ECO:0000256" key="8">
    <source>
        <dbReference type="ARBA" id="ARBA00023163"/>
    </source>
</evidence>
<evidence type="ECO:0000256" key="5">
    <source>
        <dbReference type="ARBA" id="ARBA00022771"/>
    </source>
</evidence>
<accession>A0AAV0TF46</accession>
<dbReference type="EMBL" id="CANTFM010000357">
    <property type="protein sequence ID" value="CAI5719616.1"/>
    <property type="molecule type" value="Genomic_DNA"/>
</dbReference>
<dbReference type="PANTHER" id="PTHR12831:SF0">
    <property type="entry name" value="GENERAL TRANSCRIPTION FACTOR IIH SUBUNIT 3"/>
    <property type="match status" value="1"/>
</dbReference>
<dbReference type="AlphaFoldDB" id="A0AAV0TF46"/>
<dbReference type="Proteomes" id="UP001162029">
    <property type="component" value="Unassembled WGS sequence"/>
</dbReference>
<protein>
    <recommendedName>
        <fullName evidence="14">RNA polymerase II transcription factor B subunit 4</fullName>
    </recommendedName>
</protein>
<keyword evidence="4 11" id="KW-0227">DNA damage</keyword>
<evidence type="ECO:0000256" key="4">
    <source>
        <dbReference type="ARBA" id="ARBA00022763"/>
    </source>
</evidence>
<proteinExistence type="inferred from homology"/>
<evidence type="ECO:0000256" key="11">
    <source>
        <dbReference type="RuleBase" id="RU368090"/>
    </source>
</evidence>
<comment type="caution">
    <text evidence="12">The sequence shown here is derived from an EMBL/GenBank/DDBJ whole genome shotgun (WGS) entry which is preliminary data.</text>
</comment>
<evidence type="ECO:0008006" key="14">
    <source>
        <dbReference type="Google" id="ProtNLM"/>
    </source>
</evidence>
<reference evidence="12" key="1">
    <citation type="submission" date="2022-12" db="EMBL/GenBank/DDBJ databases">
        <authorList>
            <person name="Webb A."/>
        </authorList>
    </citation>
    <scope>NUCLEOTIDE SEQUENCE</scope>
    <source>
        <strain evidence="12">Pd1</strain>
    </source>
</reference>
<evidence type="ECO:0000256" key="9">
    <source>
        <dbReference type="ARBA" id="ARBA00023204"/>
    </source>
</evidence>
<evidence type="ECO:0000256" key="3">
    <source>
        <dbReference type="ARBA" id="ARBA00022723"/>
    </source>
</evidence>
<evidence type="ECO:0000256" key="2">
    <source>
        <dbReference type="ARBA" id="ARBA00005273"/>
    </source>
</evidence>
<dbReference type="GO" id="GO:0008270">
    <property type="term" value="F:zinc ion binding"/>
    <property type="evidence" value="ECO:0007669"/>
    <property type="project" value="UniProtKB-KW"/>
</dbReference>
<evidence type="ECO:0000256" key="1">
    <source>
        <dbReference type="ARBA" id="ARBA00004123"/>
    </source>
</evidence>
<evidence type="ECO:0000313" key="12">
    <source>
        <dbReference type="EMBL" id="CAI5719616.1"/>
    </source>
</evidence>